<dbReference type="InterPro" id="IPR018755">
    <property type="entry name" value="Phage_Mu_Gp48"/>
</dbReference>
<dbReference type="OrthoDB" id="1629754at2"/>
<dbReference type="Proteomes" id="UP000199230">
    <property type="component" value="Unassembled WGS sequence"/>
</dbReference>
<evidence type="ECO:0000313" key="2">
    <source>
        <dbReference type="Proteomes" id="UP000199230"/>
    </source>
</evidence>
<gene>
    <name evidence="1" type="ORF">SAMN05192546_11186</name>
</gene>
<name>A0A1H3R1N5_9FIRM</name>
<dbReference type="RefSeq" id="WP_093315391.1">
    <property type="nucleotide sequence ID" value="NZ_FNPV01000011.1"/>
</dbReference>
<dbReference type="EMBL" id="FNPV01000011">
    <property type="protein sequence ID" value="SDZ19530.1"/>
    <property type="molecule type" value="Genomic_DNA"/>
</dbReference>
<evidence type="ECO:0008006" key="3">
    <source>
        <dbReference type="Google" id="ProtNLM"/>
    </source>
</evidence>
<evidence type="ECO:0000313" key="1">
    <source>
        <dbReference type="EMBL" id="SDZ19530.1"/>
    </source>
</evidence>
<reference evidence="1 2" key="1">
    <citation type="submission" date="2016-10" db="EMBL/GenBank/DDBJ databases">
        <authorList>
            <person name="de Groot N.N."/>
        </authorList>
    </citation>
    <scope>NUCLEOTIDE SEQUENCE [LARGE SCALE GENOMIC DNA]</scope>
    <source>
        <strain evidence="1 2">APO</strain>
    </source>
</reference>
<organism evidence="1 2">
    <name type="scientific">Tindallia californiensis</name>
    <dbReference type="NCBI Taxonomy" id="159292"/>
    <lineage>
        <taxon>Bacteria</taxon>
        <taxon>Bacillati</taxon>
        <taxon>Bacillota</taxon>
        <taxon>Clostridia</taxon>
        <taxon>Peptostreptococcales</taxon>
        <taxon>Tindalliaceae</taxon>
        <taxon>Tindallia</taxon>
    </lineage>
</organism>
<dbReference type="Pfam" id="PF10076">
    <property type="entry name" value="Phage_Mu_Gp48"/>
    <property type="match status" value="1"/>
</dbReference>
<keyword evidence="2" id="KW-1185">Reference proteome</keyword>
<accession>A0A1H3R1N5</accession>
<dbReference type="STRING" id="159292.SAMN05192546_11186"/>
<proteinExistence type="predicted"/>
<dbReference type="AlphaFoldDB" id="A0A1H3R1N5"/>
<protein>
    <recommendedName>
        <fullName evidence="3">DUF2313 domain-containing protein</fullName>
    </recommendedName>
</protein>
<sequence>MSYRDEMVNRLQKFQRKSEVFAQIFNAYANQFESTDAGIEDLRLQMSIDTATWGLAVYENELEIPVDNSKPLDERRSVIKSKMRGTGQVDAALIKLVADSYTNGDVEVAFDGSINITFTSVIGLPPNIDDAMNAIDEIAPAHLAVLYTYIYNTYQDLSTYTHQQMEVYTYEELRSSELD</sequence>